<comment type="caution">
    <text evidence="2">The sequence shown here is derived from an EMBL/GenBank/DDBJ whole genome shotgun (WGS) entry which is preliminary data.</text>
</comment>
<reference evidence="2 3" key="1">
    <citation type="journal article" date="2018" name="FEMS Microbiol. Ecol.">
        <title>Co-invading symbiotic mutualists of Medicago polymorpha retain high ancestral diversity and contain diverse accessory genomes.</title>
        <authorList>
            <person name="Porter S.S."/>
            <person name="Faber-Hammond J.J."/>
            <person name="Friesen M.L."/>
        </authorList>
    </citation>
    <scope>NUCLEOTIDE SEQUENCE [LARGE SCALE GENOMIC DNA]</scope>
    <source>
        <strain evidence="2 3">Str16</strain>
    </source>
</reference>
<dbReference type="InterPro" id="IPR025475">
    <property type="entry name" value="DUF4326"/>
</dbReference>
<protein>
    <recommendedName>
        <fullName evidence="1">DUF4326 domain-containing protein</fullName>
    </recommendedName>
</protein>
<dbReference type="EMBL" id="NBUC01000065">
    <property type="protein sequence ID" value="PLU04541.1"/>
    <property type="molecule type" value="Genomic_DNA"/>
</dbReference>
<evidence type="ECO:0000313" key="3">
    <source>
        <dbReference type="Proteomes" id="UP001190825"/>
    </source>
</evidence>
<feature type="domain" description="DUF4326" evidence="1">
    <location>
        <begin position="189"/>
        <end position="258"/>
    </location>
</feature>
<dbReference type="Pfam" id="PF14216">
    <property type="entry name" value="DUF4326"/>
    <property type="match status" value="1"/>
</dbReference>
<organism evidence="2 3">
    <name type="scientific">Sinorhizobium medicae</name>
    <dbReference type="NCBI Taxonomy" id="110321"/>
    <lineage>
        <taxon>Bacteria</taxon>
        <taxon>Pseudomonadati</taxon>
        <taxon>Pseudomonadota</taxon>
        <taxon>Alphaproteobacteria</taxon>
        <taxon>Hyphomicrobiales</taxon>
        <taxon>Rhizobiaceae</taxon>
        <taxon>Sinorhizobium/Ensifer group</taxon>
        <taxon>Sinorhizobium</taxon>
    </lineage>
</organism>
<dbReference type="RefSeq" id="WP_101780247.1">
    <property type="nucleotide sequence ID" value="NZ_NBUC01000065.1"/>
</dbReference>
<gene>
    <name evidence="2" type="ORF">BMJ33_11810</name>
</gene>
<evidence type="ECO:0000313" key="2">
    <source>
        <dbReference type="EMBL" id="PLU04541.1"/>
    </source>
</evidence>
<dbReference type="Proteomes" id="UP001190825">
    <property type="component" value="Unassembled WGS sequence"/>
</dbReference>
<keyword evidence="3" id="KW-1185">Reference proteome</keyword>
<sequence>MNKLSNSLTLPDIGFISNTGLELPDGLSADEWREAGLQIARMRGVTQWWIGDWWAFGEHRYGDRKATVESDEWDGPSFETCRNMATIARAFEMSRRRDVLSFNHHAEVAALPIEWQDQLLNEAEKQNLSVAKLRQRVKEVRAFLSQGWTPDQLERRQLVEDGNPVVASQRAGKDDLARDRALIDWADANECLVRIDRQSDWGNPFVLEEDGDRDAVIENYRWYLDRKPSLKRKIGSLAGKVLVCWCYPERCHGDILCERVLSEDAP</sequence>
<accession>A0ABX4TPU8</accession>
<evidence type="ECO:0000259" key="1">
    <source>
        <dbReference type="Pfam" id="PF14216"/>
    </source>
</evidence>
<name>A0ABX4TPU8_9HYPH</name>
<proteinExistence type="predicted"/>